<dbReference type="PANTHER" id="PTHR43664:SF1">
    <property type="entry name" value="BETA-METHYLMALYL-COA DEHYDRATASE"/>
    <property type="match status" value="1"/>
</dbReference>
<evidence type="ECO:0000313" key="1">
    <source>
        <dbReference type="EMBL" id="HHK68039.1"/>
    </source>
</evidence>
<gene>
    <name evidence="1" type="ORF">ENM11_02640</name>
</gene>
<dbReference type="Gene3D" id="3.10.129.10">
    <property type="entry name" value="Hotdog Thioesterase"/>
    <property type="match status" value="1"/>
</dbReference>
<dbReference type="InterPro" id="IPR052342">
    <property type="entry name" value="MCH/BMMD"/>
</dbReference>
<organism evidence="1">
    <name type="scientific">Caldiarchaeum subterraneum</name>
    <dbReference type="NCBI Taxonomy" id="311458"/>
    <lineage>
        <taxon>Archaea</taxon>
        <taxon>Nitrososphaerota</taxon>
        <taxon>Candidatus Caldarchaeales</taxon>
        <taxon>Candidatus Caldarchaeaceae</taxon>
        <taxon>Candidatus Caldarchaeum</taxon>
    </lineage>
</organism>
<dbReference type="InterPro" id="IPR029069">
    <property type="entry name" value="HotDog_dom_sf"/>
</dbReference>
<reference evidence="1" key="1">
    <citation type="journal article" date="2020" name="mSystems">
        <title>Genome- and Community-Level Interaction Insights into Carbon Utilization and Element Cycling Functions of Hydrothermarchaeota in Hydrothermal Sediment.</title>
        <authorList>
            <person name="Zhou Z."/>
            <person name="Liu Y."/>
            <person name="Xu W."/>
            <person name="Pan J."/>
            <person name="Luo Z.H."/>
            <person name="Li M."/>
        </authorList>
    </citation>
    <scope>NUCLEOTIDE SEQUENCE [LARGE SCALE GENOMIC DNA]</scope>
    <source>
        <strain evidence="1">SpSt-1056</strain>
    </source>
</reference>
<proteinExistence type="predicted"/>
<sequence length="173" mass="20028">MADEELQSPPWDGEGPYFEDFKVGMKVVSWPGRTFTEYDNYSWLSFTGDCTPLYIDKEYAKVAEFGGIVIHPLIVLNALLAMSVKDSSMNTMAFLQADYMKLYKPMYPGDTLYVETEVVEVRESRSRPNAGIVTWIHRGYNQNNELIGEIKRTNLVYKRSSSPWREYLKRVKV</sequence>
<protein>
    <submittedName>
        <fullName evidence="1">MaoC family dehydratase</fullName>
    </submittedName>
</protein>
<dbReference type="Pfam" id="PF19315">
    <property type="entry name" value="MC_hydratase"/>
    <property type="match status" value="1"/>
</dbReference>
<dbReference type="CDD" id="cd03451">
    <property type="entry name" value="FkbR2"/>
    <property type="match status" value="1"/>
</dbReference>
<dbReference type="AlphaFoldDB" id="A0A7C5LC00"/>
<dbReference type="EMBL" id="DRWN01000022">
    <property type="protein sequence ID" value="HHK68039.1"/>
    <property type="molecule type" value="Genomic_DNA"/>
</dbReference>
<comment type="caution">
    <text evidence="1">The sequence shown here is derived from an EMBL/GenBank/DDBJ whole genome shotgun (WGS) entry which is preliminary data.</text>
</comment>
<dbReference type="PANTHER" id="PTHR43664">
    <property type="entry name" value="MONOAMINE OXIDASE-RELATED"/>
    <property type="match status" value="1"/>
</dbReference>
<dbReference type="GO" id="GO:0016829">
    <property type="term" value="F:lyase activity"/>
    <property type="evidence" value="ECO:0007669"/>
    <property type="project" value="InterPro"/>
</dbReference>
<name>A0A7C5LC00_CALS0</name>
<accession>A0A7C5LC00</accession>
<dbReference type="InterPro" id="IPR048274">
    <property type="entry name" value="MC_hydratase"/>
</dbReference>
<dbReference type="SUPFAM" id="SSF54637">
    <property type="entry name" value="Thioesterase/thiol ester dehydrase-isomerase"/>
    <property type="match status" value="1"/>
</dbReference>